<name>A0A8H7C8K0_AGABI</name>
<proteinExistence type="inferred from homology"/>
<evidence type="ECO:0000256" key="7">
    <source>
        <dbReference type="ARBA" id="ARBA00022927"/>
    </source>
</evidence>
<dbReference type="InterPro" id="IPR036322">
    <property type="entry name" value="WD40_repeat_dom_sf"/>
</dbReference>
<evidence type="ECO:0000256" key="11">
    <source>
        <dbReference type="PROSITE-ProRule" id="PRU00221"/>
    </source>
</evidence>
<dbReference type="GO" id="GO:0008757">
    <property type="term" value="F:S-adenosylmethionine-dependent methyltransferase activity"/>
    <property type="evidence" value="ECO:0007669"/>
    <property type="project" value="UniProtKB-ARBA"/>
</dbReference>
<dbReference type="EMBL" id="JABXXO010000009">
    <property type="protein sequence ID" value="KAF7770429.1"/>
    <property type="molecule type" value="Genomic_DNA"/>
</dbReference>
<dbReference type="AlphaFoldDB" id="A0A8H7C8K0"/>
<dbReference type="SUPFAM" id="SSF53335">
    <property type="entry name" value="S-adenosyl-L-methionine-dependent methyltransferases"/>
    <property type="match status" value="1"/>
</dbReference>
<evidence type="ECO:0000313" key="14">
    <source>
        <dbReference type="Proteomes" id="UP000629468"/>
    </source>
</evidence>
<dbReference type="Gene3D" id="2.130.10.10">
    <property type="entry name" value="YVTN repeat-like/Quinoprotein amine dehydrogenase"/>
    <property type="match status" value="1"/>
</dbReference>
<feature type="repeat" description="WD" evidence="11">
    <location>
        <begin position="154"/>
        <end position="189"/>
    </location>
</feature>
<keyword evidence="4" id="KW-0963">Cytoplasm</keyword>
<dbReference type="InterPro" id="IPR001680">
    <property type="entry name" value="WD40_rpt"/>
</dbReference>
<evidence type="ECO:0000256" key="12">
    <source>
        <dbReference type="SAM" id="MobiDB-lite"/>
    </source>
</evidence>
<comment type="similarity">
    <text evidence="9">Belongs to the WD repeat peroxin-7 family.</text>
</comment>
<feature type="region of interest" description="Disordered" evidence="12">
    <location>
        <begin position="408"/>
        <end position="433"/>
    </location>
</feature>
<protein>
    <recommendedName>
        <fullName evidence="10">Peroxin-7</fullName>
    </recommendedName>
</protein>
<evidence type="ECO:0000256" key="8">
    <source>
        <dbReference type="ARBA" id="ARBA00023140"/>
    </source>
</evidence>
<dbReference type="Proteomes" id="UP000629468">
    <property type="component" value="Unassembled WGS sequence"/>
</dbReference>
<dbReference type="SUPFAM" id="SSF50978">
    <property type="entry name" value="WD40 repeat-like"/>
    <property type="match status" value="1"/>
</dbReference>
<evidence type="ECO:0000256" key="1">
    <source>
        <dbReference type="ARBA" id="ARBA00004253"/>
    </source>
</evidence>
<evidence type="ECO:0000256" key="6">
    <source>
        <dbReference type="ARBA" id="ARBA00022737"/>
    </source>
</evidence>
<organism evidence="13 14">
    <name type="scientific">Agaricus bisporus var. burnettii</name>
    <dbReference type="NCBI Taxonomy" id="192524"/>
    <lineage>
        <taxon>Eukaryota</taxon>
        <taxon>Fungi</taxon>
        <taxon>Dikarya</taxon>
        <taxon>Basidiomycota</taxon>
        <taxon>Agaricomycotina</taxon>
        <taxon>Agaricomycetes</taxon>
        <taxon>Agaricomycetidae</taxon>
        <taxon>Agaricales</taxon>
        <taxon>Agaricineae</taxon>
        <taxon>Agaricaceae</taxon>
        <taxon>Agaricus</taxon>
    </lineage>
</organism>
<dbReference type="PROSITE" id="PS50082">
    <property type="entry name" value="WD_REPEATS_2"/>
    <property type="match status" value="4"/>
</dbReference>
<dbReference type="PANTHER" id="PTHR46027">
    <property type="entry name" value="PEROXISOMAL TARGETING SIGNAL 2 RECEPTOR"/>
    <property type="match status" value="1"/>
</dbReference>
<evidence type="ECO:0000256" key="2">
    <source>
        <dbReference type="ARBA" id="ARBA00004514"/>
    </source>
</evidence>
<accession>A0A8H7C8K0</accession>
<comment type="subcellular location">
    <subcellularLocation>
        <location evidence="2">Cytoplasm</location>
        <location evidence="2">Cytosol</location>
    </subcellularLocation>
    <subcellularLocation>
        <location evidence="1">Peroxisome matrix</location>
    </subcellularLocation>
</comment>
<dbReference type="InterPro" id="IPR019410">
    <property type="entry name" value="Methyltransf_16"/>
</dbReference>
<dbReference type="CDD" id="cd02440">
    <property type="entry name" value="AdoMet_MTases"/>
    <property type="match status" value="1"/>
</dbReference>
<evidence type="ECO:0000313" key="13">
    <source>
        <dbReference type="EMBL" id="KAF7770429.1"/>
    </source>
</evidence>
<dbReference type="GO" id="GO:0005053">
    <property type="term" value="F:peroxisome matrix targeting signal-2 binding"/>
    <property type="evidence" value="ECO:0007669"/>
    <property type="project" value="InterPro"/>
</dbReference>
<reference evidence="13 14" key="1">
    <citation type="journal article" name="Sci. Rep.">
        <title>Telomere-to-telomere assembled and centromere annotated genomes of the two main subspecies of the button mushroom Agaricus bisporus reveal especially polymorphic chromosome ends.</title>
        <authorList>
            <person name="Sonnenberg A.S.M."/>
            <person name="Sedaghat-Telgerd N."/>
            <person name="Lavrijssen B."/>
            <person name="Ohm R.A."/>
            <person name="Hendrickx P.M."/>
            <person name="Scholtmeijer K."/>
            <person name="Baars J.J.P."/>
            <person name="van Peer A."/>
        </authorList>
    </citation>
    <scope>NUCLEOTIDE SEQUENCE [LARGE SCALE GENOMIC DNA]</scope>
    <source>
        <strain evidence="13 14">H119_p4</strain>
    </source>
</reference>
<gene>
    <name evidence="13" type="ORF">Agabi119p4_6403</name>
</gene>
<evidence type="ECO:0000256" key="4">
    <source>
        <dbReference type="ARBA" id="ARBA00022490"/>
    </source>
</evidence>
<keyword evidence="8" id="KW-0576">Peroxisome</keyword>
<feature type="compositionally biased region" description="Low complexity" evidence="12">
    <location>
        <begin position="408"/>
        <end position="421"/>
    </location>
</feature>
<evidence type="ECO:0000256" key="5">
    <source>
        <dbReference type="ARBA" id="ARBA00022574"/>
    </source>
</evidence>
<dbReference type="SMART" id="SM00320">
    <property type="entry name" value="WD40"/>
    <property type="match status" value="5"/>
</dbReference>
<dbReference type="InterPro" id="IPR019775">
    <property type="entry name" value="WD40_repeat_CS"/>
</dbReference>
<dbReference type="InterPro" id="IPR029063">
    <property type="entry name" value="SAM-dependent_MTases_sf"/>
</dbReference>
<feature type="repeat" description="WD" evidence="11">
    <location>
        <begin position="269"/>
        <end position="301"/>
    </location>
</feature>
<dbReference type="Pfam" id="PF10294">
    <property type="entry name" value="Methyltransf_16"/>
    <property type="match status" value="1"/>
</dbReference>
<dbReference type="Pfam" id="PF00400">
    <property type="entry name" value="WD40"/>
    <property type="match status" value="5"/>
</dbReference>
<evidence type="ECO:0000256" key="10">
    <source>
        <dbReference type="ARBA" id="ARBA00032565"/>
    </source>
</evidence>
<dbReference type="InterPro" id="IPR044536">
    <property type="entry name" value="PEX7"/>
</dbReference>
<keyword evidence="5 11" id="KW-0853">WD repeat</keyword>
<dbReference type="PROSITE" id="PS50294">
    <property type="entry name" value="WD_REPEATS_REGION"/>
    <property type="match status" value="1"/>
</dbReference>
<feature type="repeat" description="WD" evidence="11">
    <location>
        <begin position="111"/>
        <end position="143"/>
    </location>
</feature>
<evidence type="ECO:0000256" key="9">
    <source>
        <dbReference type="ARBA" id="ARBA00024017"/>
    </source>
</evidence>
<keyword evidence="3" id="KW-0813">Transport</keyword>
<dbReference type="PRINTS" id="PR00320">
    <property type="entry name" value="GPROTEINBRPT"/>
</dbReference>
<keyword evidence="6" id="KW-0677">Repeat</keyword>
<sequence length="742" mass="82627">MARTRPPPAVLHTPGFAHYALSWSPFHTTRLALASSANFGLVGNGRLHIVSVNPGPNGTHHTALDKYYETQDGLFDIAWSEIHENQLVTASGDGSIRLWDVMLNDLPIRAWQEHTREVFSVDWSNIKKDTFASSSWDGLVKLWLPERPRSVLTMQAHHSCVYQALFSPHQPDVLATCSTDGTVRIFDLRVKSFAPHPGGGTNTNFATPLNAASLTIPASTTEVLSIDWNKYRPFVLASAGVDKMAKVWDCRMIKMGEVGQVGGQCETQLLGHEYAIRKIQWSPHRPDLLATASYDMTCRVWTTAPNIGPQLLYIHDPHTEFVVACENLILSILAAPRVLIIFITPPSLSNLLATYLRKYFVKSFGRVSPGILISSTCLPPHAGHLPDSYSLKSMKSVSQESQYEVASSSLPLQQQAQPDPSSNRDVNDIDDDPENILSDSLQTLYDYQPVTLTSAHSLYTHTHSTAPQITVTVRTPDTEAANWSLHASSVWVAAVEMASNIDLLRLDELSHRMGMDHGEKRKIRVLELGAAAGLPSILIAKLYPNFRIIATDYPDPRIIQTLSQNIQQNEVQMNCHAVPWAWGSDPETLFLSLDTDGHGLGLDGSSRSRSSGMNSNRFDVIIAADTLWNPTLHDIFVLTLQGALRRDPESRVHLVAGLHTGRYTIQSFLHAAQGAGFRVVHIFEREVHHSNSTKARTRDWDVARAECEDEKDRRGWVIWMELAWEERGEGRFSPNSASRRDT</sequence>
<evidence type="ECO:0000256" key="3">
    <source>
        <dbReference type="ARBA" id="ARBA00022448"/>
    </source>
</evidence>
<dbReference type="GO" id="GO:0016558">
    <property type="term" value="P:protein import into peroxisome matrix"/>
    <property type="evidence" value="ECO:0007669"/>
    <property type="project" value="InterPro"/>
</dbReference>
<dbReference type="GO" id="GO:0005829">
    <property type="term" value="C:cytosol"/>
    <property type="evidence" value="ECO:0007669"/>
    <property type="project" value="UniProtKB-SubCell"/>
</dbReference>
<keyword evidence="7" id="KW-0653">Protein transport</keyword>
<dbReference type="PROSITE" id="PS00678">
    <property type="entry name" value="WD_REPEATS_1"/>
    <property type="match status" value="1"/>
</dbReference>
<feature type="repeat" description="WD" evidence="11">
    <location>
        <begin position="67"/>
        <end position="101"/>
    </location>
</feature>
<comment type="caution">
    <text evidence="13">The sequence shown here is derived from an EMBL/GenBank/DDBJ whole genome shotgun (WGS) entry which is preliminary data.</text>
</comment>
<dbReference type="Gene3D" id="3.40.50.150">
    <property type="entry name" value="Vaccinia Virus protein VP39"/>
    <property type="match status" value="1"/>
</dbReference>
<dbReference type="InterPro" id="IPR020472">
    <property type="entry name" value="WD40_PAC1"/>
</dbReference>
<dbReference type="PANTHER" id="PTHR46027:SF1">
    <property type="entry name" value="PEROXISOMAL TARGETING SIGNAL 2 RECEPTOR"/>
    <property type="match status" value="1"/>
</dbReference>
<dbReference type="InterPro" id="IPR015943">
    <property type="entry name" value="WD40/YVTN_repeat-like_dom_sf"/>
</dbReference>
<dbReference type="GO" id="GO:0005782">
    <property type="term" value="C:peroxisomal matrix"/>
    <property type="evidence" value="ECO:0007669"/>
    <property type="project" value="UniProtKB-SubCell"/>
</dbReference>